<evidence type="ECO:0000256" key="2">
    <source>
        <dbReference type="SAM" id="Phobius"/>
    </source>
</evidence>
<evidence type="ECO:0000256" key="1">
    <source>
        <dbReference type="SAM" id="MobiDB-lite"/>
    </source>
</evidence>
<keyword evidence="2" id="KW-0472">Membrane</keyword>
<dbReference type="AlphaFoldDB" id="A0A812C1W1"/>
<feature type="compositionally biased region" description="Polar residues" evidence="1">
    <location>
        <begin position="280"/>
        <end position="309"/>
    </location>
</feature>
<keyword evidence="2" id="KW-0812">Transmembrane</keyword>
<name>A0A812C1W1_ACAPH</name>
<evidence type="ECO:0000313" key="4">
    <source>
        <dbReference type="Proteomes" id="UP000597762"/>
    </source>
</evidence>
<protein>
    <submittedName>
        <fullName evidence="3">Uncharacterized protein</fullName>
    </submittedName>
</protein>
<feature type="region of interest" description="Disordered" evidence="1">
    <location>
        <begin position="280"/>
        <end position="313"/>
    </location>
</feature>
<evidence type="ECO:0000313" key="3">
    <source>
        <dbReference type="EMBL" id="CAE1252293.1"/>
    </source>
</evidence>
<proteinExistence type="predicted"/>
<feature type="transmembrane region" description="Helical" evidence="2">
    <location>
        <begin position="463"/>
        <end position="484"/>
    </location>
</feature>
<feature type="transmembrane region" description="Helical" evidence="2">
    <location>
        <begin position="403"/>
        <end position="421"/>
    </location>
</feature>
<dbReference type="EMBL" id="CAHIKZ030001097">
    <property type="protein sequence ID" value="CAE1252293.1"/>
    <property type="molecule type" value="Genomic_DNA"/>
</dbReference>
<accession>A0A812C1W1</accession>
<organism evidence="3 4">
    <name type="scientific">Acanthosepion pharaonis</name>
    <name type="common">Pharaoh cuttlefish</name>
    <name type="synonym">Sepia pharaonis</name>
    <dbReference type="NCBI Taxonomy" id="158019"/>
    <lineage>
        <taxon>Eukaryota</taxon>
        <taxon>Metazoa</taxon>
        <taxon>Spiralia</taxon>
        <taxon>Lophotrochozoa</taxon>
        <taxon>Mollusca</taxon>
        <taxon>Cephalopoda</taxon>
        <taxon>Coleoidea</taxon>
        <taxon>Decapodiformes</taxon>
        <taxon>Sepiida</taxon>
        <taxon>Sepiina</taxon>
        <taxon>Sepiidae</taxon>
        <taxon>Acanthosepion</taxon>
    </lineage>
</organism>
<feature type="region of interest" description="Disordered" evidence="1">
    <location>
        <begin position="218"/>
        <end position="266"/>
    </location>
</feature>
<keyword evidence="4" id="KW-1185">Reference proteome</keyword>
<feature type="transmembrane region" description="Helical" evidence="2">
    <location>
        <begin position="433"/>
        <end position="451"/>
    </location>
</feature>
<feature type="transmembrane region" description="Helical" evidence="2">
    <location>
        <begin position="363"/>
        <end position="383"/>
    </location>
</feature>
<keyword evidence="2" id="KW-1133">Transmembrane helix</keyword>
<feature type="compositionally biased region" description="Polar residues" evidence="1">
    <location>
        <begin position="247"/>
        <end position="265"/>
    </location>
</feature>
<gene>
    <name evidence="3" type="ORF">SPHA_27906</name>
</gene>
<comment type="caution">
    <text evidence="3">The sequence shown here is derived from an EMBL/GenBank/DDBJ whole genome shotgun (WGS) entry which is preliminary data.</text>
</comment>
<reference evidence="3" key="1">
    <citation type="submission" date="2021-01" db="EMBL/GenBank/DDBJ databases">
        <authorList>
            <person name="Li R."/>
            <person name="Bekaert M."/>
        </authorList>
    </citation>
    <scope>NUCLEOTIDE SEQUENCE</scope>
    <source>
        <strain evidence="3">Farmed</strain>
    </source>
</reference>
<feature type="compositionally biased region" description="Polar residues" evidence="1">
    <location>
        <begin position="220"/>
        <end position="229"/>
    </location>
</feature>
<sequence length="494" mass="55735">MIVVAVVSSRFPESSPGLQMLERVYQRQNRNRRHPCVESKTDMFRVLQYDINKAAGEVENRRPLLLTRHNVVPGMVLIYCHGNLLFCDHIFNGYGCAEDDFRHQLRQCHTRALKSFSLPRDFRFRYEDKDCKEKTGNAGPLLARRRTPTKNDTCPPRVATNSTLKNIMLLRNNSRFTAQRRSKFTVLNEDQNVDTVPPTTTAALAKPSSEYTRLNEDQNVDTVPPTTTAALAKPSSEYTRLNEDQNVDTVPPTTDSTKHSSSPSGITICPVVETVTSDHVSTQTDSKLAESRSSVEASVQAGSATNESSGLEEPQITFDEVPLFRNRFSENHNSQCPPSVNWNIICGTYKESWCSHTIKKNRYTLSCMLLYMIMTTFLTRVFHLDSEFSCLSTCSLYDDILDFNAISLLVSGISLAIQLTLDTYGVHSRSALLFNIVMSTIQMMLYFVTFVRIYHCRGSLFDYLFPALTFVMCIGYACLGIVTLPKILGCSNVY</sequence>
<dbReference type="OrthoDB" id="6351677at2759"/>
<dbReference type="Proteomes" id="UP000597762">
    <property type="component" value="Unassembled WGS sequence"/>
</dbReference>